<dbReference type="HOGENOM" id="CLU_160833_0_0_1"/>
<dbReference type="RefSeq" id="XP_007932210.1">
    <property type="nucleotide sequence ID" value="XM_007934019.1"/>
</dbReference>
<dbReference type="KEGG" id="pfj:MYCFIDRAFT_184224"/>
<name>M2ZZ79_PSEFD</name>
<gene>
    <name evidence="2" type="ORF">MYCFIDRAFT_184224</name>
</gene>
<dbReference type="Proteomes" id="UP000016932">
    <property type="component" value="Unassembled WGS sequence"/>
</dbReference>
<protein>
    <submittedName>
        <fullName evidence="2">Uncharacterized protein</fullName>
    </submittedName>
</protein>
<dbReference type="OrthoDB" id="3938166at2759"/>
<feature type="chain" id="PRO_5004030905" evidence="1">
    <location>
        <begin position="18"/>
        <end position="108"/>
    </location>
</feature>
<dbReference type="AlphaFoldDB" id="M2ZZ79"/>
<feature type="signal peptide" evidence="1">
    <location>
        <begin position="1"/>
        <end position="17"/>
    </location>
</feature>
<sequence length="108" mass="11687">MPSILGAVPFIIGLTSAVQKVQYYYDGGCSSYAVEFWPSQNGDCYNYEYGNTNSANIVWADYNSAFCSFFTQSNCQGSAHSACLGWGCTSGNCASNWGSGFKSVQCWS</sequence>
<evidence type="ECO:0000256" key="1">
    <source>
        <dbReference type="SAM" id="SignalP"/>
    </source>
</evidence>
<proteinExistence type="predicted"/>
<evidence type="ECO:0000313" key="3">
    <source>
        <dbReference type="Proteomes" id="UP000016932"/>
    </source>
</evidence>
<evidence type="ECO:0000313" key="2">
    <source>
        <dbReference type="EMBL" id="EME77466.1"/>
    </source>
</evidence>
<organism evidence="2 3">
    <name type="scientific">Pseudocercospora fijiensis (strain CIRAD86)</name>
    <name type="common">Black leaf streak disease fungus</name>
    <name type="synonym">Mycosphaerella fijiensis</name>
    <dbReference type="NCBI Taxonomy" id="383855"/>
    <lineage>
        <taxon>Eukaryota</taxon>
        <taxon>Fungi</taxon>
        <taxon>Dikarya</taxon>
        <taxon>Ascomycota</taxon>
        <taxon>Pezizomycotina</taxon>
        <taxon>Dothideomycetes</taxon>
        <taxon>Dothideomycetidae</taxon>
        <taxon>Mycosphaerellales</taxon>
        <taxon>Mycosphaerellaceae</taxon>
        <taxon>Pseudocercospora</taxon>
    </lineage>
</organism>
<keyword evidence="1" id="KW-0732">Signal</keyword>
<reference evidence="2 3" key="1">
    <citation type="journal article" date="2012" name="PLoS Pathog.">
        <title>Diverse lifestyles and strategies of plant pathogenesis encoded in the genomes of eighteen Dothideomycetes fungi.</title>
        <authorList>
            <person name="Ohm R.A."/>
            <person name="Feau N."/>
            <person name="Henrissat B."/>
            <person name="Schoch C.L."/>
            <person name="Horwitz B.A."/>
            <person name="Barry K.W."/>
            <person name="Condon B.J."/>
            <person name="Copeland A.C."/>
            <person name="Dhillon B."/>
            <person name="Glaser F."/>
            <person name="Hesse C.N."/>
            <person name="Kosti I."/>
            <person name="LaButti K."/>
            <person name="Lindquist E.A."/>
            <person name="Lucas S."/>
            <person name="Salamov A.A."/>
            <person name="Bradshaw R.E."/>
            <person name="Ciuffetti L."/>
            <person name="Hamelin R.C."/>
            <person name="Kema G.H.J."/>
            <person name="Lawrence C."/>
            <person name="Scott J.A."/>
            <person name="Spatafora J.W."/>
            <person name="Turgeon B.G."/>
            <person name="de Wit P.J.G.M."/>
            <person name="Zhong S."/>
            <person name="Goodwin S.B."/>
            <person name="Grigoriev I.V."/>
        </authorList>
    </citation>
    <scope>NUCLEOTIDE SEQUENCE [LARGE SCALE GENOMIC DNA]</scope>
    <source>
        <strain evidence="2 3">CIRAD86</strain>
    </source>
</reference>
<dbReference type="VEuPathDB" id="FungiDB:MYCFIDRAFT_184224"/>
<dbReference type="EMBL" id="KB446566">
    <property type="protein sequence ID" value="EME77466.1"/>
    <property type="molecule type" value="Genomic_DNA"/>
</dbReference>
<dbReference type="GeneID" id="19334719"/>
<keyword evidence="3" id="KW-1185">Reference proteome</keyword>
<accession>M2ZZ79</accession>